<evidence type="ECO:0000313" key="1">
    <source>
        <dbReference type="EMBL" id="KAJ6636806.1"/>
    </source>
</evidence>
<evidence type="ECO:0000313" key="2">
    <source>
        <dbReference type="Proteomes" id="UP001151699"/>
    </source>
</evidence>
<keyword evidence="2" id="KW-1185">Reference proteome</keyword>
<dbReference type="EMBL" id="WJQU01000004">
    <property type="protein sequence ID" value="KAJ6636806.1"/>
    <property type="molecule type" value="Genomic_DNA"/>
</dbReference>
<dbReference type="Proteomes" id="UP001151699">
    <property type="component" value="Chromosome C"/>
</dbReference>
<accession>A0A9Q0RY75</accession>
<sequence>MVERKVIEKGYARSCDIDFLQNAVFVQTVAYSNHKKYIVRELNEKGYFCLHPPLSIFHQAYNTKTVNIFIKRTLKLENMAENQNC</sequence>
<name>A0A9Q0RY75_9DIPT</name>
<comment type="caution">
    <text evidence="1">The sequence shown here is derived from an EMBL/GenBank/DDBJ whole genome shotgun (WGS) entry which is preliminary data.</text>
</comment>
<reference evidence="1" key="1">
    <citation type="submission" date="2022-07" db="EMBL/GenBank/DDBJ databases">
        <authorList>
            <person name="Trinca V."/>
            <person name="Uliana J.V.C."/>
            <person name="Torres T.T."/>
            <person name="Ward R.J."/>
            <person name="Monesi N."/>
        </authorList>
    </citation>
    <scope>NUCLEOTIDE SEQUENCE</scope>
    <source>
        <strain evidence="1">HSMRA1968</strain>
        <tissue evidence="1">Whole embryos</tissue>
    </source>
</reference>
<protein>
    <submittedName>
        <fullName evidence="1">Uncharacterized protein</fullName>
    </submittedName>
</protein>
<gene>
    <name evidence="1" type="ORF">Bhyg_15401</name>
</gene>
<dbReference type="AlphaFoldDB" id="A0A9Q0RY75"/>
<proteinExistence type="predicted"/>
<organism evidence="1 2">
    <name type="scientific">Pseudolycoriella hygida</name>
    <dbReference type="NCBI Taxonomy" id="35572"/>
    <lineage>
        <taxon>Eukaryota</taxon>
        <taxon>Metazoa</taxon>
        <taxon>Ecdysozoa</taxon>
        <taxon>Arthropoda</taxon>
        <taxon>Hexapoda</taxon>
        <taxon>Insecta</taxon>
        <taxon>Pterygota</taxon>
        <taxon>Neoptera</taxon>
        <taxon>Endopterygota</taxon>
        <taxon>Diptera</taxon>
        <taxon>Nematocera</taxon>
        <taxon>Sciaroidea</taxon>
        <taxon>Sciaridae</taxon>
        <taxon>Pseudolycoriella</taxon>
    </lineage>
</organism>